<sequence length="358" mass="41514">MVSIGFYEGGECTKFKVSPDDKAGEIINKLVNENSVPKLMESNYEYGLTYGMETIGWNSTIKDFFTGLFEKEQDDSKVYPSLVLAVKWNQPVLEHVHRTTLINEETVGELYESLSNFNENFYDYFIKIWKNNSNRAAFNEQNRIYFEDETFTSAISDHQFGLHLLRTKKVDYFTKYPGVFNFMYDMNVTMRETNMLPFKEKVMNDVLAGLANNPDFAQFREVPRFQRMVKSMVETLRLIHHDANTMSNPVPSPQVTREMMQRAQREYIANNPPRQGQEFNNLSNLMNQIEPAPQAPAPVPVPEVDERVVYEEALQQMHEFGFSNVRENIAHLRMTNGDIESALSLIILSRENAMETDE</sequence>
<dbReference type="WBParaSite" id="RSKR_0000171400.1">
    <property type="protein sequence ID" value="RSKR_0000171400.1"/>
    <property type="gene ID" value="RSKR_0000171400"/>
</dbReference>
<evidence type="ECO:0000313" key="1">
    <source>
        <dbReference type="Proteomes" id="UP000095286"/>
    </source>
</evidence>
<name>A0AC35TKU2_9BILA</name>
<proteinExistence type="predicted"/>
<dbReference type="Proteomes" id="UP000095286">
    <property type="component" value="Unplaced"/>
</dbReference>
<organism evidence="1 2">
    <name type="scientific">Rhabditophanes sp. KR3021</name>
    <dbReference type="NCBI Taxonomy" id="114890"/>
    <lineage>
        <taxon>Eukaryota</taxon>
        <taxon>Metazoa</taxon>
        <taxon>Ecdysozoa</taxon>
        <taxon>Nematoda</taxon>
        <taxon>Chromadorea</taxon>
        <taxon>Rhabditida</taxon>
        <taxon>Tylenchina</taxon>
        <taxon>Panagrolaimomorpha</taxon>
        <taxon>Strongyloidoidea</taxon>
        <taxon>Alloionematidae</taxon>
        <taxon>Rhabditophanes</taxon>
    </lineage>
</organism>
<reference evidence="2" key="1">
    <citation type="submission" date="2016-11" db="UniProtKB">
        <authorList>
            <consortium name="WormBaseParasite"/>
        </authorList>
    </citation>
    <scope>IDENTIFICATION</scope>
    <source>
        <strain evidence="2">KR3021</strain>
    </source>
</reference>
<protein>
    <submittedName>
        <fullName evidence="2">UBA domain-containing protein</fullName>
    </submittedName>
</protein>
<evidence type="ECO:0000313" key="2">
    <source>
        <dbReference type="WBParaSite" id="RSKR_0000171400.1"/>
    </source>
</evidence>
<accession>A0AC35TKU2</accession>